<evidence type="ECO:0000313" key="1">
    <source>
        <dbReference type="EMBL" id="QHT75868.1"/>
    </source>
</evidence>
<accession>A0A6C0H5M8</accession>
<dbReference type="EMBL" id="MN739883">
    <property type="protein sequence ID" value="QHT75868.1"/>
    <property type="molecule type" value="Genomic_DNA"/>
</dbReference>
<reference evidence="1" key="1">
    <citation type="journal article" date="2020" name="Nature">
        <title>Giant virus diversity and host interactions through global metagenomics.</title>
        <authorList>
            <person name="Schulz F."/>
            <person name="Roux S."/>
            <person name="Paez-Espino D."/>
            <person name="Jungbluth S."/>
            <person name="Walsh D.A."/>
            <person name="Denef V.J."/>
            <person name="McMahon K.D."/>
            <person name="Konstantinidis K.T."/>
            <person name="Eloe-Fadrosh E.A."/>
            <person name="Kyrpides N.C."/>
            <person name="Woyke T."/>
        </authorList>
    </citation>
    <scope>NUCLEOTIDE SEQUENCE</scope>
    <source>
        <strain evidence="1">GVMAG-M-3300023179-71</strain>
    </source>
</reference>
<sequence length="110" mass="13587">MILPKIYNNYKRFMSNEINKKLIIKTTFKFDNIILNDHKMDLLNYSNNIYYWKPGHKCFVYYESILILHCNYNGNIFNLSHKFYTDKKFYTLEIINYNNRFLVYENLKNN</sequence>
<organism evidence="1">
    <name type="scientific">viral metagenome</name>
    <dbReference type="NCBI Taxonomy" id="1070528"/>
    <lineage>
        <taxon>unclassified sequences</taxon>
        <taxon>metagenomes</taxon>
        <taxon>organismal metagenomes</taxon>
    </lineage>
</organism>
<protein>
    <submittedName>
        <fullName evidence="1">Uncharacterized protein</fullName>
    </submittedName>
</protein>
<name>A0A6C0H5M8_9ZZZZ</name>
<proteinExistence type="predicted"/>
<dbReference type="AlphaFoldDB" id="A0A6C0H5M8"/>